<dbReference type="PROSITE" id="PS51217">
    <property type="entry name" value="UVRD_HELICASE_CTER"/>
    <property type="match status" value="1"/>
</dbReference>
<evidence type="ECO:0000256" key="3">
    <source>
        <dbReference type="ARBA" id="ARBA00022763"/>
    </source>
</evidence>
<dbReference type="InterPro" id="IPR014017">
    <property type="entry name" value="DNA_helicase_UvrD-like_C"/>
</dbReference>
<dbReference type="Gene3D" id="3.40.50.300">
    <property type="entry name" value="P-loop containing nucleotide triphosphate hydrolases"/>
    <property type="match status" value="4"/>
</dbReference>
<feature type="coiled-coil region" evidence="15">
    <location>
        <begin position="509"/>
        <end position="536"/>
    </location>
</feature>
<reference evidence="18 19" key="1">
    <citation type="submission" date="2017-02" db="EMBL/GenBank/DDBJ databases">
        <authorList>
            <person name="Peterson S.W."/>
        </authorList>
    </citation>
    <scope>NUCLEOTIDE SEQUENCE [LARGE SCALE GENOMIC DNA]</scope>
    <source>
        <strain evidence="18 19">M1</strain>
    </source>
</reference>
<dbReference type="PANTHER" id="PTHR11070:SF48">
    <property type="entry name" value="ATP-DEPENDENT HELICASE_NUCLEASE SUBUNIT A"/>
    <property type="match status" value="1"/>
</dbReference>
<evidence type="ECO:0000256" key="7">
    <source>
        <dbReference type="ARBA" id="ARBA00022840"/>
    </source>
</evidence>
<keyword evidence="8 13" id="KW-0238">DNA-binding</keyword>
<dbReference type="GO" id="GO:0016887">
    <property type="term" value="F:ATP hydrolysis activity"/>
    <property type="evidence" value="ECO:0007669"/>
    <property type="project" value="RHEA"/>
</dbReference>
<dbReference type="Gene3D" id="1.10.274.50">
    <property type="match status" value="1"/>
</dbReference>
<dbReference type="PANTHER" id="PTHR11070">
    <property type="entry name" value="UVRD / RECB / PCRA DNA HELICASE FAMILY MEMBER"/>
    <property type="match status" value="1"/>
</dbReference>
<evidence type="ECO:0000259" key="17">
    <source>
        <dbReference type="PROSITE" id="PS51217"/>
    </source>
</evidence>
<keyword evidence="4 13" id="KW-0378">Hydrolase</keyword>
<feature type="domain" description="UvrD-like helicase ATP-binding" evidence="16">
    <location>
        <begin position="2"/>
        <end position="463"/>
    </location>
</feature>
<keyword evidence="1 13" id="KW-0540">Nuclease</keyword>
<comment type="similarity">
    <text evidence="13">Belongs to the helicase family. AddA subfamily.</text>
</comment>
<keyword evidence="6 13" id="KW-0269">Exonuclease</keyword>
<dbReference type="Proteomes" id="UP000190285">
    <property type="component" value="Unassembled WGS sequence"/>
</dbReference>
<dbReference type="Gene3D" id="3.90.320.10">
    <property type="match status" value="1"/>
</dbReference>
<dbReference type="PROSITE" id="PS51198">
    <property type="entry name" value="UVRD_HELICASE_ATP_BIND"/>
    <property type="match status" value="1"/>
</dbReference>
<dbReference type="GO" id="GO:0008408">
    <property type="term" value="F:3'-5' exonuclease activity"/>
    <property type="evidence" value="ECO:0007669"/>
    <property type="project" value="UniProtKB-UniRule"/>
</dbReference>
<dbReference type="InterPro" id="IPR011604">
    <property type="entry name" value="PDDEXK-like_dom_sf"/>
</dbReference>
<protein>
    <recommendedName>
        <fullName evidence="13">ATP-dependent helicase/nuclease subunit A</fullName>
        <ecNumber evidence="13">3.1.-.-</ecNumber>
        <ecNumber evidence="13">5.6.2.4</ecNumber>
    </recommendedName>
    <alternativeName>
        <fullName evidence="13">ATP-dependent helicase/nuclease AddA</fullName>
    </alternativeName>
    <alternativeName>
        <fullName evidence="13">DNA 3'-5' helicase AddA</fullName>
    </alternativeName>
</protein>
<evidence type="ECO:0000256" key="8">
    <source>
        <dbReference type="ARBA" id="ARBA00023125"/>
    </source>
</evidence>
<dbReference type="InterPro" id="IPR011335">
    <property type="entry name" value="Restrct_endonuc-II-like"/>
</dbReference>
<comment type="subunit">
    <text evidence="13">Heterodimer of AddA and AddB/RexB.</text>
</comment>
<evidence type="ECO:0000256" key="12">
    <source>
        <dbReference type="ARBA" id="ARBA00048988"/>
    </source>
</evidence>
<gene>
    <name evidence="13" type="primary">addA</name>
    <name evidence="18" type="ORF">SAMN02194393_01090</name>
</gene>
<dbReference type="GO" id="GO:0005829">
    <property type="term" value="C:cytosol"/>
    <property type="evidence" value="ECO:0007669"/>
    <property type="project" value="TreeGrafter"/>
</dbReference>
<comment type="cofactor">
    <cofactor evidence="13">
        <name>Mg(2+)</name>
        <dbReference type="ChEBI" id="CHEBI:18420"/>
    </cofactor>
</comment>
<evidence type="ECO:0000313" key="18">
    <source>
        <dbReference type="EMBL" id="SKC49097.1"/>
    </source>
</evidence>
<comment type="catalytic activity">
    <reaction evidence="12 13">
        <text>ATP + H2O = ADP + phosphate + H(+)</text>
        <dbReference type="Rhea" id="RHEA:13065"/>
        <dbReference type="ChEBI" id="CHEBI:15377"/>
        <dbReference type="ChEBI" id="CHEBI:15378"/>
        <dbReference type="ChEBI" id="CHEBI:30616"/>
        <dbReference type="ChEBI" id="CHEBI:43474"/>
        <dbReference type="ChEBI" id="CHEBI:456216"/>
        <dbReference type="EC" id="5.6.2.4"/>
    </reaction>
</comment>
<keyword evidence="15" id="KW-0175">Coiled coil</keyword>
<comment type="function">
    <text evidence="13">The heterodimer acts as both an ATP-dependent DNA helicase and an ATP-dependent, dual-direction single-stranded exonuclease. Recognizes the chi site generating a DNA molecule suitable for the initiation of homologous recombination. The AddA nuclease domain is required for chi fragment generation; this subunit has the helicase and 3' -&gt; 5' nuclease activities.</text>
</comment>
<evidence type="ECO:0000256" key="9">
    <source>
        <dbReference type="ARBA" id="ARBA00023204"/>
    </source>
</evidence>
<dbReference type="InterPro" id="IPR027417">
    <property type="entry name" value="P-loop_NTPase"/>
</dbReference>
<evidence type="ECO:0000256" key="11">
    <source>
        <dbReference type="ARBA" id="ARBA00034617"/>
    </source>
</evidence>
<evidence type="ECO:0000313" key="19">
    <source>
        <dbReference type="Proteomes" id="UP000190285"/>
    </source>
</evidence>
<proteinExistence type="inferred from homology"/>
<keyword evidence="7 13" id="KW-0067">ATP-binding</keyword>
<dbReference type="RefSeq" id="WP_079489925.1">
    <property type="nucleotide sequence ID" value="NZ_FUZT01000002.1"/>
</dbReference>
<keyword evidence="19" id="KW-1185">Reference proteome</keyword>
<evidence type="ECO:0000256" key="6">
    <source>
        <dbReference type="ARBA" id="ARBA00022839"/>
    </source>
</evidence>
<evidence type="ECO:0000256" key="15">
    <source>
        <dbReference type="SAM" id="Coils"/>
    </source>
</evidence>
<feature type="binding site" evidence="14">
    <location>
        <begin position="23"/>
        <end position="30"/>
    </location>
    <ligand>
        <name>ATP</name>
        <dbReference type="ChEBI" id="CHEBI:30616"/>
    </ligand>
</feature>
<sequence length="1198" mass="140479">MPKWTKEQEKAINIRGKNLLVSAAAGSGKTAVLVERIIKLITEDMIDINKLLIVTFTNAAAGEMRERILDAIIKEIENGSKYEEHLRRQITLLGRSYITTLHSFCIDIARRNFHLVDIDPSFRIGDMTETSILIEETLEELLEDEYKEANEYFIELVEGFGGNREDVKFRELILKIYGFIQSKPYPEKWLKESIEQFNMTKEEFEKSLWIETIKGSIEIELKGSKDLIEGAIELCNKINGPKEYEEALIQDKNILENLISGLNTSLEKFYENANNVVYPKLKTIRGNRKMEIDENLQNEVKELRNKYKDNIKSIKEKILVKSFDEYLNQINAMYPTMKYLSELIIQFGNRYSEKKLDKGILDFNDLEHYALKILENQEVQREYKKKFQHIFVDEYQDSNIVQETILNRIKRENNLFMVGDVKQSIYRFRLADPSLFIEKYTGYQREDGDLNQRIDLSQNFRTRVEILEGINYLFKNIMSKNLGEIDYTENAYLYKGLDFEDIPNPNIELNIIEDMVDSSEETLEELEEMSKVETEARFVVNKIKALIRQKTYNPKIKEYRNIEYKDIVILLRSPKVWAPIFLEVFIKEGIPVYADDNSGYFDTIEINMFLDILKLIDNKRQDIPLLGVMRSLIGGFTIEELIKIRLGNMEGSYYEAIEDYILNNDDMLKLKLKEFLDKLEGWSVEARYLKLDEFIWKLLMETGYYHYVGAMPGGIQRQANLRILVDRASQFEKSAINGLFLFLRFIDRLTKSKGDMGSAKTLGENENVVRIMSIHKSKGLEFPVVICSGMGKNFNLKDIQQDILLHKDLGLGPKFVDIEKRIYNQTLPQLAIRRKMKIENLSEEMRILYVALTRAIDKLILVGSVKELERESKKWLRGTALHNLVKGRSYLDWICSSLAKHKDGEAIRQLGKALFDEDSIESNEKSRWTINLINKKEIFFEEAEKIQSSKEYRRKLEEFQLEIEPKYKDIIEERFRWEYPNKCDIGIPSKLAVSDIKKASVRNMNDIVYKIPSLVKKPKFIEGKRKFTKAETGTIIHFVMQHVDLKKVNSINEIKEEIDIMVTKELLTYEEAEIVNPEKILRFFESSIGKRILKSHRIYREAPFILKKKAADVIEDLEDCTEELLIQGIVDCYFEEDDDLVLIDYKTGSVFDGNIERLLRRYKVQMELYREALQVITRKRVKESYIYLFDIDKEVKIN</sequence>
<keyword evidence="10 13" id="KW-0413">Isomerase</keyword>
<dbReference type="EC" id="5.6.2.4" evidence="13"/>
<dbReference type="AlphaFoldDB" id="A0A1T5JC08"/>
<evidence type="ECO:0000256" key="2">
    <source>
        <dbReference type="ARBA" id="ARBA00022741"/>
    </source>
</evidence>
<dbReference type="SUPFAM" id="SSF52980">
    <property type="entry name" value="Restriction endonuclease-like"/>
    <property type="match status" value="1"/>
</dbReference>
<dbReference type="SUPFAM" id="SSF52540">
    <property type="entry name" value="P-loop containing nucleoside triphosphate hydrolases"/>
    <property type="match status" value="1"/>
</dbReference>
<comment type="catalytic activity">
    <reaction evidence="11 13">
        <text>Couples ATP hydrolysis with the unwinding of duplex DNA by translocating in the 3'-5' direction.</text>
        <dbReference type="EC" id="5.6.2.4"/>
    </reaction>
</comment>
<dbReference type="InterPro" id="IPR000212">
    <property type="entry name" value="DNA_helicase_UvrD/REP"/>
</dbReference>
<keyword evidence="3 13" id="KW-0227">DNA damage</keyword>
<dbReference type="InterPro" id="IPR014016">
    <property type="entry name" value="UvrD-like_ATP-bd"/>
</dbReference>
<dbReference type="CDD" id="cd17932">
    <property type="entry name" value="DEXQc_UvrD"/>
    <property type="match status" value="1"/>
</dbReference>
<dbReference type="GO" id="GO:0000724">
    <property type="term" value="P:double-strand break repair via homologous recombination"/>
    <property type="evidence" value="ECO:0007669"/>
    <property type="project" value="UniProtKB-UniRule"/>
</dbReference>
<dbReference type="NCBIfam" id="TIGR02785">
    <property type="entry name" value="addA_Gpos"/>
    <property type="match status" value="1"/>
</dbReference>
<evidence type="ECO:0000256" key="4">
    <source>
        <dbReference type="ARBA" id="ARBA00022801"/>
    </source>
</evidence>
<dbReference type="EC" id="3.1.-.-" evidence="13"/>
<evidence type="ECO:0000256" key="1">
    <source>
        <dbReference type="ARBA" id="ARBA00022722"/>
    </source>
</evidence>
<accession>A0A1T5JC08</accession>
<dbReference type="HAMAP" id="MF_01451">
    <property type="entry name" value="AddA"/>
    <property type="match status" value="1"/>
</dbReference>
<evidence type="ECO:0000256" key="13">
    <source>
        <dbReference type="HAMAP-Rule" id="MF_01451"/>
    </source>
</evidence>
<dbReference type="GO" id="GO:0043138">
    <property type="term" value="F:3'-5' DNA helicase activity"/>
    <property type="evidence" value="ECO:0007669"/>
    <property type="project" value="UniProtKB-UniRule"/>
</dbReference>
<keyword evidence="2 13" id="KW-0547">Nucleotide-binding</keyword>
<evidence type="ECO:0000256" key="14">
    <source>
        <dbReference type="PROSITE-ProRule" id="PRU00560"/>
    </source>
</evidence>
<evidence type="ECO:0000259" key="16">
    <source>
        <dbReference type="PROSITE" id="PS51198"/>
    </source>
</evidence>
<keyword evidence="9 13" id="KW-0234">DNA repair</keyword>
<dbReference type="Pfam" id="PF13361">
    <property type="entry name" value="UvrD_C"/>
    <property type="match status" value="1"/>
</dbReference>
<evidence type="ECO:0000256" key="5">
    <source>
        <dbReference type="ARBA" id="ARBA00022806"/>
    </source>
</evidence>
<name>A0A1T5JC08_9FIRM</name>
<dbReference type="GO" id="GO:0003690">
    <property type="term" value="F:double-stranded DNA binding"/>
    <property type="evidence" value="ECO:0007669"/>
    <property type="project" value="UniProtKB-UniRule"/>
</dbReference>
<evidence type="ECO:0000256" key="10">
    <source>
        <dbReference type="ARBA" id="ARBA00023235"/>
    </source>
</evidence>
<dbReference type="InterPro" id="IPR038726">
    <property type="entry name" value="PDDEXK_AddAB-type"/>
</dbReference>
<dbReference type="STRING" id="36842.SAMN02194393_01090"/>
<dbReference type="Pfam" id="PF00580">
    <property type="entry name" value="UvrD-helicase"/>
    <property type="match status" value="1"/>
</dbReference>
<dbReference type="OrthoDB" id="9810135at2"/>
<dbReference type="Pfam" id="PF12705">
    <property type="entry name" value="PDDEXK_1"/>
    <property type="match status" value="1"/>
</dbReference>
<dbReference type="GO" id="GO:0033202">
    <property type="term" value="C:DNA helicase complex"/>
    <property type="evidence" value="ECO:0007669"/>
    <property type="project" value="TreeGrafter"/>
</dbReference>
<keyword evidence="5 13" id="KW-0347">Helicase</keyword>
<organism evidence="18 19">
    <name type="scientific">Maledivibacter halophilus</name>
    <dbReference type="NCBI Taxonomy" id="36842"/>
    <lineage>
        <taxon>Bacteria</taxon>
        <taxon>Bacillati</taxon>
        <taxon>Bacillota</taxon>
        <taxon>Clostridia</taxon>
        <taxon>Peptostreptococcales</taxon>
        <taxon>Caminicellaceae</taxon>
        <taxon>Maledivibacter</taxon>
    </lineage>
</organism>
<dbReference type="FunFam" id="3.40.50.300:FF:001236">
    <property type="entry name" value="ATP-dependent helicase/nuclease subunit A"/>
    <property type="match status" value="1"/>
</dbReference>
<dbReference type="GO" id="GO:0005524">
    <property type="term" value="F:ATP binding"/>
    <property type="evidence" value="ECO:0007669"/>
    <property type="project" value="UniProtKB-UniRule"/>
</dbReference>
<feature type="domain" description="UvrD-like helicase C-terminal" evidence="17">
    <location>
        <begin position="490"/>
        <end position="779"/>
    </location>
</feature>
<dbReference type="EMBL" id="FUZT01000002">
    <property type="protein sequence ID" value="SKC49097.1"/>
    <property type="molecule type" value="Genomic_DNA"/>
</dbReference>
<dbReference type="InterPro" id="IPR014152">
    <property type="entry name" value="AddA"/>
</dbReference>